<name>A0A0D3I608_EMIH1</name>
<feature type="chain" id="PRO_5044290931" evidence="2">
    <location>
        <begin position="20"/>
        <end position="527"/>
    </location>
</feature>
<dbReference type="KEGG" id="ehx:EMIHUDRAFT_121207"/>
<dbReference type="GO" id="GO:0006508">
    <property type="term" value="P:proteolysis"/>
    <property type="evidence" value="ECO:0007669"/>
    <property type="project" value="InterPro"/>
</dbReference>
<keyword evidence="4" id="KW-1185">Reference proteome</keyword>
<keyword evidence="2" id="KW-0732">Signal</keyword>
<sequence>MKLIALLTLCAVILSPVTACSNILVSPAASEDGNVLIGANDDSAKRLGAVTHFPAQKHGPGAMRRIYHFETGALSGQIPEPNVTHNVMSHANEHGLVIAETTHGGIARLAGGSEDLLDYGSLIMVTLQRAKTAREAARITQFLPCDDPDSCMMAPDVLIFAVARGLWNGSTSDPTFSFSDVYDPVTPTGARFCDARVWYIFRELADPADFDAEYYLPYARGFNLTRRMPLFVRPRRKLRRADVHALLSSKYEGSELDPSLDGVPPLVATTRHRPGAEVPPPVRALLWWGSDDHAWAPKVPLFGGATAVHRAYDDGNCSARLACRAALDLPGSVLTFSWGSAFWVNSAVARLVYQDYERASAVVECAREAFESWAAPKVESADKKARRQWAAGDPSAVSATLTELALAAGAEAMSRWEKLWMDLLVTFQDGNTASADAHDLLCGCAKASAVYSTRWLQKVVDDAGDHYRLPSKECASIDADGHCHPETTAPQKPSSFNVWFAPVPPRRAVAASNMAPISKLEVRGVMG</sequence>
<dbReference type="HOGENOM" id="CLU_014823_3_1_1"/>
<reference evidence="4" key="1">
    <citation type="journal article" date="2013" name="Nature">
        <title>Pan genome of the phytoplankton Emiliania underpins its global distribution.</title>
        <authorList>
            <person name="Read B.A."/>
            <person name="Kegel J."/>
            <person name="Klute M.J."/>
            <person name="Kuo A."/>
            <person name="Lefebvre S.C."/>
            <person name="Maumus F."/>
            <person name="Mayer C."/>
            <person name="Miller J."/>
            <person name="Monier A."/>
            <person name="Salamov A."/>
            <person name="Young J."/>
            <person name="Aguilar M."/>
            <person name="Claverie J.M."/>
            <person name="Frickenhaus S."/>
            <person name="Gonzalez K."/>
            <person name="Herman E.K."/>
            <person name="Lin Y.C."/>
            <person name="Napier J."/>
            <person name="Ogata H."/>
            <person name="Sarno A.F."/>
            <person name="Shmutz J."/>
            <person name="Schroeder D."/>
            <person name="de Vargas C."/>
            <person name="Verret F."/>
            <person name="von Dassow P."/>
            <person name="Valentin K."/>
            <person name="Van de Peer Y."/>
            <person name="Wheeler G."/>
            <person name="Dacks J.B."/>
            <person name="Delwiche C.F."/>
            <person name="Dyhrman S.T."/>
            <person name="Glockner G."/>
            <person name="John U."/>
            <person name="Richards T."/>
            <person name="Worden A.Z."/>
            <person name="Zhang X."/>
            <person name="Grigoriev I.V."/>
            <person name="Allen A.E."/>
            <person name="Bidle K."/>
            <person name="Borodovsky M."/>
            <person name="Bowler C."/>
            <person name="Brownlee C."/>
            <person name="Cock J.M."/>
            <person name="Elias M."/>
            <person name="Gladyshev V.N."/>
            <person name="Groth M."/>
            <person name="Guda C."/>
            <person name="Hadaegh A."/>
            <person name="Iglesias-Rodriguez M.D."/>
            <person name="Jenkins J."/>
            <person name="Jones B.M."/>
            <person name="Lawson T."/>
            <person name="Leese F."/>
            <person name="Lindquist E."/>
            <person name="Lobanov A."/>
            <person name="Lomsadze A."/>
            <person name="Malik S.B."/>
            <person name="Marsh M.E."/>
            <person name="Mackinder L."/>
            <person name="Mock T."/>
            <person name="Mueller-Roeber B."/>
            <person name="Pagarete A."/>
            <person name="Parker M."/>
            <person name="Probert I."/>
            <person name="Quesneville H."/>
            <person name="Raines C."/>
            <person name="Rensing S.A."/>
            <person name="Riano-Pachon D.M."/>
            <person name="Richier S."/>
            <person name="Rokitta S."/>
            <person name="Shiraiwa Y."/>
            <person name="Soanes D.M."/>
            <person name="van der Giezen M."/>
            <person name="Wahlund T.M."/>
            <person name="Williams B."/>
            <person name="Wilson W."/>
            <person name="Wolfe G."/>
            <person name="Wurch L.L."/>
        </authorList>
    </citation>
    <scope>NUCLEOTIDE SEQUENCE</scope>
</reference>
<dbReference type="Pfam" id="PF03577">
    <property type="entry name" value="Peptidase_C69"/>
    <property type="match status" value="1"/>
</dbReference>
<evidence type="ECO:0000256" key="1">
    <source>
        <dbReference type="ARBA" id="ARBA00005705"/>
    </source>
</evidence>
<dbReference type="PaxDb" id="2903-EOD06693"/>
<organism evidence="3 4">
    <name type="scientific">Emiliania huxleyi (strain CCMP1516)</name>
    <dbReference type="NCBI Taxonomy" id="280463"/>
    <lineage>
        <taxon>Eukaryota</taxon>
        <taxon>Haptista</taxon>
        <taxon>Haptophyta</taxon>
        <taxon>Prymnesiophyceae</taxon>
        <taxon>Isochrysidales</taxon>
        <taxon>Noelaerhabdaceae</taxon>
        <taxon>Emiliania</taxon>
    </lineage>
</organism>
<dbReference type="AlphaFoldDB" id="A0A0D3I608"/>
<dbReference type="GO" id="GO:0016805">
    <property type="term" value="F:dipeptidase activity"/>
    <property type="evidence" value="ECO:0007669"/>
    <property type="project" value="InterPro"/>
</dbReference>
<accession>A0A0D3I608</accession>
<evidence type="ECO:0000313" key="3">
    <source>
        <dbReference type="EnsemblProtists" id="EOD06693"/>
    </source>
</evidence>
<evidence type="ECO:0000256" key="2">
    <source>
        <dbReference type="SAM" id="SignalP"/>
    </source>
</evidence>
<dbReference type="EnsemblProtists" id="EOD06693">
    <property type="protein sequence ID" value="EOD06693"/>
    <property type="gene ID" value="EMIHUDRAFT_121207"/>
</dbReference>
<comment type="similarity">
    <text evidence="1">Belongs to the peptidase C69 family. Secernin subfamily.</text>
</comment>
<dbReference type="InterPro" id="IPR005322">
    <property type="entry name" value="Peptidase_C69"/>
</dbReference>
<dbReference type="PANTHER" id="PTHR12994:SF17">
    <property type="entry name" value="LD30995P"/>
    <property type="match status" value="1"/>
</dbReference>
<dbReference type="GeneID" id="17252846"/>
<dbReference type="GO" id="GO:0070004">
    <property type="term" value="F:cysteine-type exopeptidase activity"/>
    <property type="evidence" value="ECO:0007669"/>
    <property type="project" value="InterPro"/>
</dbReference>
<feature type="signal peptide" evidence="2">
    <location>
        <begin position="1"/>
        <end position="19"/>
    </location>
</feature>
<dbReference type="PANTHER" id="PTHR12994">
    <property type="entry name" value="SECERNIN"/>
    <property type="match status" value="1"/>
</dbReference>
<dbReference type="Proteomes" id="UP000013827">
    <property type="component" value="Unassembled WGS sequence"/>
</dbReference>
<dbReference type="RefSeq" id="XP_005759122.1">
    <property type="nucleotide sequence ID" value="XM_005759065.1"/>
</dbReference>
<proteinExistence type="inferred from homology"/>
<dbReference type="STRING" id="2903.R1BAI8"/>
<protein>
    <submittedName>
        <fullName evidence="3">Uncharacterized protein</fullName>
    </submittedName>
</protein>
<reference evidence="3" key="2">
    <citation type="submission" date="2024-10" db="UniProtKB">
        <authorList>
            <consortium name="EnsemblProtists"/>
        </authorList>
    </citation>
    <scope>IDENTIFICATION</scope>
</reference>
<evidence type="ECO:0000313" key="4">
    <source>
        <dbReference type="Proteomes" id="UP000013827"/>
    </source>
</evidence>